<comment type="caution">
    <text evidence="1">The sequence shown here is derived from an EMBL/GenBank/DDBJ whole genome shotgun (WGS) entry which is preliminary data.</text>
</comment>
<evidence type="ECO:0000313" key="2">
    <source>
        <dbReference type="Proteomes" id="UP001597183"/>
    </source>
</evidence>
<reference evidence="2" key="1">
    <citation type="journal article" date="2019" name="Int. J. Syst. Evol. Microbiol.">
        <title>The Global Catalogue of Microorganisms (GCM) 10K type strain sequencing project: providing services to taxonomists for standard genome sequencing and annotation.</title>
        <authorList>
            <consortium name="The Broad Institute Genomics Platform"/>
            <consortium name="The Broad Institute Genome Sequencing Center for Infectious Disease"/>
            <person name="Wu L."/>
            <person name="Ma J."/>
        </authorList>
    </citation>
    <scope>NUCLEOTIDE SEQUENCE [LARGE SCALE GENOMIC DNA]</scope>
    <source>
        <strain evidence="2">CCM 7526</strain>
    </source>
</reference>
<keyword evidence="2" id="KW-1185">Reference proteome</keyword>
<proteinExistence type="predicted"/>
<dbReference type="PANTHER" id="PTHR34613:SF1">
    <property type="entry name" value="SLL6017 PROTEIN"/>
    <property type="match status" value="1"/>
</dbReference>
<accession>A0ABW4AZ09</accession>
<dbReference type="PANTHER" id="PTHR34613">
    <property type="entry name" value="SLL0800 PROTEIN"/>
    <property type="match status" value="1"/>
</dbReference>
<protein>
    <recommendedName>
        <fullName evidence="3">Rpn family recombination-promoting nuclease/putative transposase</fullName>
    </recommendedName>
</protein>
<evidence type="ECO:0000313" key="1">
    <source>
        <dbReference type="EMBL" id="MFD1374622.1"/>
    </source>
</evidence>
<dbReference type="Proteomes" id="UP001597183">
    <property type="component" value="Unassembled WGS sequence"/>
</dbReference>
<sequence>MVTKRLVNADPDLFGEVFGIAVPVEAKVGATELNLAQIHADRRNADLVLSGDNQVLHLEFQRRADPSMADRMLIYRGLLRVEPACAGKRIQQHVIVLGEGRSPSRIDEPPDLVFAFETHYVRDLDPARALAQPLTAPWAMLAGTLDRKEREARLIQILRTASSVDSKSLSRDLTRITLAFAAIVMKREDIKGALREAGMTIDNNSELTWADELHAEGHAEGLIEGRLQGAHDDAVRLLVHRGVDEQQAKLIADALIRQAPLTAAERAAFDDPDELIGLLTER</sequence>
<gene>
    <name evidence="1" type="ORF">ACFQ5G_55630</name>
</gene>
<evidence type="ECO:0008006" key="3">
    <source>
        <dbReference type="Google" id="ProtNLM"/>
    </source>
</evidence>
<dbReference type="RefSeq" id="WP_317788985.1">
    <property type="nucleotide sequence ID" value="NZ_AP028461.1"/>
</dbReference>
<name>A0ABW4AZ09_9ACTN</name>
<organism evidence="1 2">
    <name type="scientific">Actinoplanes sichuanensis</name>
    <dbReference type="NCBI Taxonomy" id="512349"/>
    <lineage>
        <taxon>Bacteria</taxon>
        <taxon>Bacillati</taxon>
        <taxon>Actinomycetota</taxon>
        <taxon>Actinomycetes</taxon>
        <taxon>Micromonosporales</taxon>
        <taxon>Micromonosporaceae</taxon>
        <taxon>Actinoplanes</taxon>
    </lineage>
</organism>
<dbReference type="EMBL" id="JBHTMK010000086">
    <property type="protein sequence ID" value="MFD1374622.1"/>
    <property type="molecule type" value="Genomic_DNA"/>
</dbReference>